<dbReference type="InterPro" id="IPR020846">
    <property type="entry name" value="MFS_dom"/>
</dbReference>
<keyword evidence="4 6" id="KW-1133">Transmembrane helix</keyword>
<evidence type="ECO:0000313" key="8">
    <source>
        <dbReference type="EMBL" id="CEO55718.1"/>
    </source>
</evidence>
<feature type="transmembrane region" description="Helical" evidence="6">
    <location>
        <begin position="313"/>
        <end position="332"/>
    </location>
</feature>
<dbReference type="InterPro" id="IPR011701">
    <property type="entry name" value="MFS"/>
</dbReference>
<dbReference type="GO" id="GO:0022857">
    <property type="term" value="F:transmembrane transporter activity"/>
    <property type="evidence" value="ECO:0007669"/>
    <property type="project" value="InterPro"/>
</dbReference>
<evidence type="ECO:0000256" key="2">
    <source>
        <dbReference type="ARBA" id="ARBA00022448"/>
    </source>
</evidence>
<dbReference type="PANTHER" id="PTHR43791:SF18">
    <property type="entry name" value="NICOTINIC ACID TRANSPORTER TNA1, PUTATIVE (AFU_ORTHOLOGUE AFUA_3G03820)-RELATED"/>
    <property type="match status" value="1"/>
</dbReference>
<dbReference type="FunFam" id="1.20.1250.20:FF:000034">
    <property type="entry name" value="MFS general substrate transporter"/>
    <property type="match status" value="1"/>
</dbReference>
<gene>
    <name evidence="8" type="ORF">BN869_000011776_1</name>
</gene>
<dbReference type="Pfam" id="PF07690">
    <property type="entry name" value="MFS_1"/>
    <property type="match status" value="1"/>
</dbReference>
<dbReference type="InterPro" id="IPR036259">
    <property type="entry name" value="MFS_trans_sf"/>
</dbReference>
<feature type="transmembrane region" description="Helical" evidence="6">
    <location>
        <begin position="201"/>
        <end position="223"/>
    </location>
</feature>
<dbReference type="FunFam" id="1.20.1250.20:FF:000013">
    <property type="entry name" value="MFS general substrate transporter"/>
    <property type="match status" value="1"/>
</dbReference>
<feature type="transmembrane region" description="Helical" evidence="6">
    <location>
        <begin position="109"/>
        <end position="126"/>
    </location>
</feature>
<keyword evidence="5 6" id="KW-0472">Membrane</keyword>
<evidence type="ECO:0000256" key="3">
    <source>
        <dbReference type="ARBA" id="ARBA00022692"/>
    </source>
</evidence>
<feature type="transmembrane region" description="Helical" evidence="6">
    <location>
        <begin position="368"/>
        <end position="391"/>
    </location>
</feature>
<dbReference type="PANTHER" id="PTHR43791">
    <property type="entry name" value="PERMEASE-RELATED"/>
    <property type="match status" value="1"/>
</dbReference>
<feature type="transmembrane region" description="Helical" evidence="6">
    <location>
        <begin position="42"/>
        <end position="60"/>
    </location>
</feature>
<keyword evidence="2" id="KW-0813">Transport</keyword>
<dbReference type="Gene3D" id="1.20.1250.20">
    <property type="entry name" value="MFS general substrate transporter like domains"/>
    <property type="match status" value="2"/>
</dbReference>
<organism evidence="8">
    <name type="scientific">Bionectria ochroleuca</name>
    <name type="common">Gliocladium roseum</name>
    <dbReference type="NCBI Taxonomy" id="29856"/>
    <lineage>
        <taxon>Eukaryota</taxon>
        <taxon>Fungi</taxon>
        <taxon>Dikarya</taxon>
        <taxon>Ascomycota</taxon>
        <taxon>Pezizomycotina</taxon>
        <taxon>Sordariomycetes</taxon>
        <taxon>Hypocreomycetidae</taxon>
        <taxon>Hypocreales</taxon>
        <taxon>Bionectriaceae</taxon>
        <taxon>Clonostachys</taxon>
    </lineage>
</organism>
<feature type="transmembrane region" description="Helical" evidence="6">
    <location>
        <begin position="274"/>
        <end position="293"/>
    </location>
</feature>
<feature type="domain" description="Major facilitator superfamily (MFS) profile" evidence="7">
    <location>
        <begin position="42"/>
        <end position="463"/>
    </location>
</feature>
<reference evidence="8" key="1">
    <citation type="submission" date="2015-01" db="EMBL/GenBank/DDBJ databases">
        <authorList>
            <person name="Durling Mikael"/>
        </authorList>
    </citation>
    <scope>NUCLEOTIDE SEQUENCE</scope>
</reference>
<dbReference type="GO" id="GO:0016020">
    <property type="term" value="C:membrane"/>
    <property type="evidence" value="ECO:0007669"/>
    <property type="project" value="UniProtKB-SubCell"/>
</dbReference>
<feature type="transmembrane region" description="Helical" evidence="6">
    <location>
        <begin position="138"/>
        <end position="158"/>
    </location>
</feature>
<feature type="transmembrane region" description="Helical" evidence="6">
    <location>
        <begin position="170"/>
        <end position="189"/>
    </location>
</feature>
<name>A0A0B7KDV2_BIOOC</name>
<proteinExistence type="predicted"/>
<dbReference type="EMBL" id="CDPU01000056">
    <property type="protein sequence ID" value="CEO55718.1"/>
    <property type="molecule type" value="Genomic_DNA"/>
</dbReference>
<dbReference type="AlphaFoldDB" id="A0A0B7KDV2"/>
<comment type="subcellular location">
    <subcellularLocation>
        <location evidence="1">Membrane</location>
        <topology evidence="1">Multi-pass membrane protein</topology>
    </subcellularLocation>
</comment>
<accession>A0A0B7KDV2</accession>
<evidence type="ECO:0000256" key="5">
    <source>
        <dbReference type="ARBA" id="ARBA00023136"/>
    </source>
</evidence>
<feature type="transmembrane region" description="Helical" evidence="6">
    <location>
        <begin position="344"/>
        <end position="362"/>
    </location>
</feature>
<feature type="transmembrane region" description="Helical" evidence="6">
    <location>
        <begin position="431"/>
        <end position="452"/>
    </location>
</feature>
<feature type="transmembrane region" description="Helical" evidence="6">
    <location>
        <begin position="403"/>
        <end position="425"/>
    </location>
</feature>
<evidence type="ECO:0000256" key="6">
    <source>
        <dbReference type="SAM" id="Phobius"/>
    </source>
</evidence>
<evidence type="ECO:0000256" key="1">
    <source>
        <dbReference type="ARBA" id="ARBA00004141"/>
    </source>
</evidence>
<dbReference type="PROSITE" id="PS50850">
    <property type="entry name" value="MFS"/>
    <property type="match status" value="1"/>
</dbReference>
<protein>
    <recommendedName>
        <fullName evidence="7">Major facilitator superfamily (MFS) profile domain-containing protein</fullName>
    </recommendedName>
</protein>
<keyword evidence="3 6" id="KW-0812">Transmembrane</keyword>
<evidence type="ECO:0000259" key="7">
    <source>
        <dbReference type="PROSITE" id="PS50850"/>
    </source>
</evidence>
<sequence>MDNQSEKAKQLEAENVSIADDVPIAFDPAETKRILRKVDYRLIPLLCILYIFSFLDRSNIGNAKIAGMADDLHLTGPQYNAALTVFFATYVTFEIPSNMVLKVTRPSRWIAFLVVTWGTIVTLQGIVKDYHSLLTTRIFLGLFEAGFFPAASFLLTTWYCRFELQSRLSVFYSSAAFASGFSGLLAFAISNMAGVAGLGGWRWIFIIEGMATVVIGGLIALFLPDSIEDVKFLTEDEKKFLAYRLRYDSGVDGAEVGSKEPFQWRYLWAALGDWHIWLAAIIYWGNSICLYGFNYTAPTIINQLGYTAANAQLLTVPLYGAGVISTIVLSIWSDNVKVRWPFIVFPYCVSMLGFVGLLSIPHPKYPGLTYGLLFTIPGGGYPPLLTCLAWLGNNLAPSWKRSIGMALFISIGNVGGIIGSNIFLANEAPHYWTGYGFSLAITVCAILATIGLRKSYQIANKHRDSTSDTQIEENYSAEELVKLGDRSPRYRYVL</sequence>
<evidence type="ECO:0000256" key="4">
    <source>
        <dbReference type="ARBA" id="ARBA00022989"/>
    </source>
</evidence>
<feature type="transmembrane region" description="Helical" evidence="6">
    <location>
        <begin position="80"/>
        <end position="97"/>
    </location>
</feature>
<dbReference type="SUPFAM" id="SSF103473">
    <property type="entry name" value="MFS general substrate transporter"/>
    <property type="match status" value="1"/>
</dbReference>